<keyword evidence="2 5" id="KW-0812">Transmembrane</keyword>
<feature type="transmembrane region" description="Helical" evidence="5">
    <location>
        <begin position="280"/>
        <end position="302"/>
    </location>
</feature>
<accession>A0A212JSA2</accession>
<evidence type="ECO:0000256" key="1">
    <source>
        <dbReference type="ARBA" id="ARBA00004141"/>
    </source>
</evidence>
<protein>
    <recommendedName>
        <fullName evidence="5">Probable membrane transporter protein</fullName>
    </recommendedName>
</protein>
<feature type="transmembrane region" description="Helical" evidence="5">
    <location>
        <begin position="184"/>
        <end position="211"/>
    </location>
</feature>
<feature type="transmembrane region" description="Helical" evidence="5">
    <location>
        <begin position="110"/>
        <end position="130"/>
    </location>
</feature>
<evidence type="ECO:0000256" key="4">
    <source>
        <dbReference type="ARBA" id="ARBA00023136"/>
    </source>
</evidence>
<evidence type="ECO:0000256" key="5">
    <source>
        <dbReference type="RuleBase" id="RU363041"/>
    </source>
</evidence>
<keyword evidence="5" id="KW-1003">Cell membrane</keyword>
<dbReference type="PANTHER" id="PTHR43483">
    <property type="entry name" value="MEMBRANE TRANSPORTER PROTEIN HI_0806-RELATED"/>
    <property type="match status" value="1"/>
</dbReference>
<comment type="similarity">
    <text evidence="5">Belongs to the 4-toluene sulfonate uptake permease (TSUP) (TC 2.A.102) family.</text>
</comment>
<dbReference type="GO" id="GO:0005886">
    <property type="term" value="C:plasma membrane"/>
    <property type="evidence" value="ECO:0007669"/>
    <property type="project" value="UniProtKB-SubCell"/>
</dbReference>
<dbReference type="InterPro" id="IPR002781">
    <property type="entry name" value="TM_pro_TauE-like"/>
</dbReference>
<comment type="subcellular location">
    <subcellularLocation>
        <location evidence="5">Cell membrane</location>
        <topology evidence="5">Multi-pass membrane protein</topology>
    </subcellularLocation>
    <subcellularLocation>
        <location evidence="1">Membrane</location>
        <topology evidence="1">Multi-pass membrane protein</topology>
    </subcellularLocation>
</comment>
<evidence type="ECO:0000256" key="2">
    <source>
        <dbReference type="ARBA" id="ARBA00022692"/>
    </source>
</evidence>
<feature type="transmembrane region" description="Helical" evidence="5">
    <location>
        <begin position="217"/>
        <end position="244"/>
    </location>
</feature>
<feature type="transmembrane region" description="Helical" evidence="5">
    <location>
        <begin position="12"/>
        <end position="38"/>
    </location>
</feature>
<keyword evidence="4 5" id="KW-0472">Membrane</keyword>
<evidence type="ECO:0000256" key="3">
    <source>
        <dbReference type="ARBA" id="ARBA00022989"/>
    </source>
</evidence>
<evidence type="ECO:0000313" key="6">
    <source>
        <dbReference type="EMBL" id="SBW02330.1"/>
    </source>
</evidence>
<dbReference type="RefSeq" id="WP_192113194.1">
    <property type="nucleotide sequence ID" value="NZ_CABUEN010000007.1"/>
</dbReference>
<dbReference type="PANTHER" id="PTHR43483:SF3">
    <property type="entry name" value="MEMBRANE TRANSPORTER PROTEIN HI_0806-RELATED"/>
    <property type="match status" value="1"/>
</dbReference>
<gene>
    <name evidence="6" type="ORF">KM92DES2_11643</name>
</gene>
<dbReference type="EMBL" id="FLUP01000001">
    <property type="protein sequence ID" value="SBW02330.1"/>
    <property type="molecule type" value="Genomic_DNA"/>
</dbReference>
<sequence>MYFPTAGIECNPFVPFAVALGISFFTSMGGISGAFLLLPFQMSVLGYTNPSVSATNQFFNVLACPSGVWRYWHEGRLVWPLAFTIALGTLPGVFIGAIVRINLLPNPQSFKIFAGLVLLYIGGRMAITTWQGRASLWSRKEKKENMPTCEDKNGRLMCCHVLYWNMKEVAFVFQETKYVVATRALVLLSLVVGLVGGIYGIGGGAIMAPFLVSFFGLPVYVVAGSTLFATFVTSVAGVSFYALLAPFYPDMAVAPDWRMGVLVGLGGMCGMYAGARCQKFVPSIALKALLTAVLLFTAVRYLGQGF</sequence>
<reference evidence="6" key="1">
    <citation type="submission" date="2016-04" db="EMBL/GenBank/DDBJ databases">
        <authorList>
            <person name="Evans L.H."/>
            <person name="Alamgir A."/>
            <person name="Owens N."/>
            <person name="Weber N.D."/>
            <person name="Virtaneva K."/>
            <person name="Barbian K."/>
            <person name="Babar A."/>
            <person name="Rosenke K."/>
        </authorList>
    </citation>
    <scope>NUCLEOTIDE SEQUENCE</scope>
    <source>
        <strain evidence="6">92-2</strain>
    </source>
</reference>
<keyword evidence="3 5" id="KW-1133">Transmembrane helix</keyword>
<feature type="transmembrane region" description="Helical" evidence="5">
    <location>
        <begin position="77"/>
        <end position="98"/>
    </location>
</feature>
<name>A0A212JSA2_9BACT</name>
<dbReference type="AlphaFoldDB" id="A0A212JSA2"/>
<feature type="transmembrane region" description="Helical" evidence="5">
    <location>
        <begin position="256"/>
        <end position="274"/>
    </location>
</feature>
<proteinExistence type="inferred from homology"/>
<organism evidence="6">
    <name type="scientific">uncultured Desulfovibrio sp</name>
    <dbReference type="NCBI Taxonomy" id="167968"/>
    <lineage>
        <taxon>Bacteria</taxon>
        <taxon>Pseudomonadati</taxon>
        <taxon>Thermodesulfobacteriota</taxon>
        <taxon>Desulfovibrionia</taxon>
        <taxon>Desulfovibrionales</taxon>
        <taxon>Desulfovibrionaceae</taxon>
        <taxon>Desulfovibrio</taxon>
        <taxon>environmental samples</taxon>
    </lineage>
</organism>
<dbReference type="Pfam" id="PF01925">
    <property type="entry name" value="TauE"/>
    <property type="match status" value="1"/>
</dbReference>